<dbReference type="GO" id="GO:0003677">
    <property type="term" value="F:DNA binding"/>
    <property type="evidence" value="ECO:0007669"/>
    <property type="project" value="InterPro"/>
</dbReference>
<reference evidence="1 2" key="1">
    <citation type="submission" date="2019-03" db="EMBL/GenBank/DDBJ databases">
        <title>Genomics of glacier-inhabiting Cryobacterium strains.</title>
        <authorList>
            <person name="Liu Q."/>
            <person name="Xin Y.-H."/>
        </authorList>
    </citation>
    <scope>NUCLEOTIDE SEQUENCE [LARGE SCALE GENOMIC DNA]</scope>
    <source>
        <strain evidence="1 2">Sr47</strain>
    </source>
</reference>
<dbReference type="RefSeq" id="WP_166790539.1">
    <property type="nucleotide sequence ID" value="NZ_SOEZ01000075.1"/>
</dbReference>
<name>A0A4V3I683_9MICO</name>
<keyword evidence="2" id="KW-1185">Reference proteome</keyword>
<organism evidence="1 2">
    <name type="scientific">Cryobacterium tagatosivorans</name>
    <dbReference type="NCBI Taxonomy" id="1259199"/>
    <lineage>
        <taxon>Bacteria</taxon>
        <taxon>Bacillati</taxon>
        <taxon>Actinomycetota</taxon>
        <taxon>Actinomycetes</taxon>
        <taxon>Micrococcales</taxon>
        <taxon>Microbacteriaceae</taxon>
        <taxon>Cryobacterium</taxon>
    </lineage>
</organism>
<accession>A0A4V3I683</accession>
<dbReference type="AlphaFoldDB" id="A0A4V3I683"/>
<dbReference type="InterPro" id="IPR010982">
    <property type="entry name" value="Lambda_DNA-bd_dom_sf"/>
</dbReference>
<sequence length="118" mass="13291">MTDPRFRPRAYTHEPGAFGKAAIIEWILPASAFVQDRVQAAWLQHIYAARITRMLRKKKMTLTAYADTAGVGYDRMSKVLRGEAVMRLEDLAQSERILGGILGPLPESPVRAWDGDDY</sequence>
<dbReference type="EMBL" id="SOEZ01000075">
    <property type="protein sequence ID" value="TFB47264.1"/>
    <property type="molecule type" value="Genomic_DNA"/>
</dbReference>
<gene>
    <name evidence="1" type="ORF">E3O23_15520</name>
</gene>
<comment type="caution">
    <text evidence="1">The sequence shown here is derived from an EMBL/GenBank/DDBJ whole genome shotgun (WGS) entry which is preliminary data.</text>
</comment>
<protein>
    <submittedName>
        <fullName evidence="1">XRE family transcriptional regulator</fullName>
    </submittedName>
</protein>
<proteinExistence type="predicted"/>
<evidence type="ECO:0000313" key="2">
    <source>
        <dbReference type="Proteomes" id="UP000297866"/>
    </source>
</evidence>
<dbReference type="CDD" id="cd00093">
    <property type="entry name" value="HTH_XRE"/>
    <property type="match status" value="1"/>
</dbReference>
<dbReference type="InterPro" id="IPR001387">
    <property type="entry name" value="Cro/C1-type_HTH"/>
</dbReference>
<dbReference type="SUPFAM" id="SSF47413">
    <property type="entry name" value="lambda repressor-like DNA-binding domains"/>
    <property type="match status" value="1"/>
</dbReference>
<dbReference type="Proteomes" id="UP000297866">
    <property type="component" value="Unassembled WGS sequence"/>
</dbReference>
<evidence type="ECO:0000313" key="1">
    <source>
        <dbReference type="EMBL" id="TFB47264.1"/>
    </source>
</evidence>